<name>G3I9B4_CRIGR</name>
<reference evidence="3" key="1">
    <citation type="journal article" date="2011" name="Nat. Biotechnol.">
        <title>The genomic sequence of the Chinese hamster ovary (CHO)-K1 cell line.</title>
        <authorList>
            <person name="Xu X."/>
            <person name="Nagarajan H."/>
            <person name="Lewis N.E."/>
            <person name="Pan S."/>
            <person name="Cai Z."/>
            <person name="Liu X."/>
            <person name="Chen W."/>
            <person name="Xie M."/>
            <person name="Wang W."/>
            <person name="Hammond S."/>
            <person name="Andersen M.R."/>
            <person name="Neff N."/>
            <person name="Passarelli B."/>
            <person name="Koh W."/>
            <person name="Fan H.C."/>
            <person name="Wang J."/>
            <person name="Gui Y."/>
            <person name="Lee K.H."/>
            <person name="Betenbaugh M.J."/>
            <person name="Quake S.R."/>
            <person name="Famili I."/>
            <person name="Palsson B.O."/>
            <person name="Wang J."/>
        </authorList>
    </citation>
    <scope>NUCLEOTIDE SEQUENCE [LARGE SCALE GENOMIC DNA]</scope>
    <source>
        <strain evidence="3">CHO K1 cell line</strain>
    </source>
</reference>
<accession>G3I9B4</accession>
<evidence type="ECO:0008006" key="4">
    <source>
        <dbReference type="Google" id="ProtNLM"/>
    </source>
</evidence>
<organism evidence="2 3">
    <name type="scientific">Cricetulus griseus</name>
    <name type="common">Chinese hamster</name>
    <name type="synonym">Cricetulus barabensis griseus</name>
    <dbReference type="NCBI Taxonomy" id="10029"/>
    <lineage>
        <taxon>Eukaryota</taxon>
        <taxon>Metazoa</taxon>
        <taxon>Chordata</taxon>
        <taxon>Craniata</taxon>
        <taxon>Vertebrata</taxon>
        <taxon>Euteleostomi</taxon>
        <taxon>Mammalia</taxon>
        <taxon>Eutheria</taxon>
        <taxon>Euarchontoglires</taxon>
        <taxon>Glires</taxon>
        <taxon>Rodentia</taxon>
        <taxon>Myomorpha</taxon>
        <taxon>Muroidea</taxon>
        <taxon>Cricetidae</taxon>
        <taxon>Cricetinae</taxon>
        <taxon>Cricetulus</taxon>
    </lineage>
</organism>
<dbReference type="AlphaFoldDB" id="G3I9B4"/>
<gene>
    <name evidence="2" type="ORF">I79_020151</name>
</gene>
<protein>
    <recommendedName>
        <fullName evidence="4">Secreted protein</fullName>
    </recommendedName>
</protein>
<proteinExistence type="predicted"/>
<feature type="signal peptide" evidence="1">
    <location>
        <begin position="1"/>
        <end position="20"/>
    </location>
</feature>
<dbReference type="Proteomes" id="UP000001075">
    <property type="component" value="Unassembled WGS sequence"/>
</dbReference>
<evidence type="ECO:0000256" key="1">
    <source>
        <dbReference type="SAM" id="SignalP"/>
    </source>
</evidence>
<evidence type="ECO:0000313" key="3">
    <source>
        <dbReference type="Proteomes" id="UP000001075"/>
    </source>
</evidence>
<dbReference type="InParanoid" id="G3I9B4"/>
<evidence type="ECO:0000313" key="2">
    <source>
        <dbReference type="EMBL" id="EGW04273.1"/>
    </source>
</evidence>
<dbReference type="EMBL" id="JH001586">
    <property type="protein sequence ID" value="EGW04273.1"/>
    <property type="molecule type" value="Genomic_DNA"/>
</dbReference>
<sequence length="60" mass="6477">MVLFLSPPLLFLSLSSPSLSCFPCDNHQPASSLIISQSTLKNSATVVEISLYISKAIHND</sequence>
<keyword evidence="1" id="KW-0732">Signal</keyword>
<feature type="chain" id="PRO_5003445177" description="Secreted protein" evidence="1">
    <location>
        <begin position="21"/>
        <end position="60"/>
    </location>
</feature>